<gene>
    <name evidence="2" type="ORF">ACFFJG_06415</name>
</gene>
<feature type="compositionally biased region" description="Basic and acidic residues" evidence="1">
    <location>
        <begin position="42"/>
        <end position="54"/>
    </location>
</feature>
<feature type="region of interest" description="Disordered" evidence="1">
    <location>
        <begin position="27"/>
        <end position="54"/>
    </location>
</feature>
<dbReference type="Proteomes" id="UP001589698">
    <property type="component" value="Unassembled WGS sequence"/>
</dbReference>
<name>A0ABV6DZF7_9ACTN</name>
<keyword evidence="3" id="KW-1185">Reference proteome</keyword>
<evidence type="ECO:0000313" key="2">
    <source>
        <dbReference type="EMBL" id="MFC0222108.1"/>
    </source>
</evidence>
<protein>
    <submittedName>
        <fullName evidence="2">Uncharacterized protein</fullName>
    </submittedName>
</protein>
<reference evidence="2 3" key="1">
    <citation type="submission" date="2024-09" db="EMBL/GenBank/DDBJ databases">
        <authorList>
            <person name="Sun Q."/>
            <person name="Mori K."/>
        </authorList>
    </citation>
    <scope>NUCLEOTIDE SEQUENCE [LARGE SCALE GENOMIC DNA]</scope>
    <source>
        <strain evidence="2 3">CCM 8654</strain>
    </source>
</reference>
<proteinExistence type="predicted"/>
<evidence type="ECO:0000256" key="1">
    <source>
        <dbReference type="SAM" id="MobiDB-lite"/>
    </source>
</evidence>
<accession>A0ABV6DZF7</accession>
<dbReference type="RefSeq" id="WP_378517770.1">
    <property type="nucleotide sequence ID" value="NZ_CBCSDI010000010.1"/>
</dbReference>
<dbReference type="EMBL" id="JBHLXH010000001">
    <property type="protein sequence ID" value="MFC0222108.1"/>
    <property type="molecule type" value="Genomic_DNA"/>
</dbReference>
<comment type="caution">
    <text evidence="2">The sequence shown here is derived from an EMBL/GenBank/DDBJ whole genome shotgun (WGS) entry which is preliminary data.</text>
</comment>
<sequence length="54" mass="5687">MANSATLLQLLAEDSLDDVRFAPHLPAGVGLPDSVRPPLGDGVERRDVRVPGPV</sequence>
<evidence type="ECO:0000313" key="3">
    <source>
        <dbReference type="Proteomes" id="UP001589698"/>
    </source>
</evidence>
<organism evidence="2 3">
    <name type="scientific">Nocardioides zeicaulis</name>
    <dbReference type="NCBI Taxonomy" id="1776857"/>
    <lineage>
        <taxon>Bacteria</taxon>
        <taxon>Bacillati</taxon>
        <taxon>Actinomycetota</taxon>
        <taxon>Actinomycetes</taxon>
        <taxon>Propionibacteriales</taxon>
        <taxon>Nocardioidaceae</taxon>
        <taxon>Nocardioides</taxon>
    </lineage>
</organism>